<dbReference type="OrthoDB" id="10306075at2759"/>
<dbReference type="EMBL" id="JXTC01000021">
    <property type="protein sequence ID" value="PON98898.1"/>
    <property type="molecule type" value="Genomic_DNA"/>
</dbReference>
<keyword evidence="1" id="KW-0472">Membrane</keyword>
<dbReference type="AlphaFoldDB" id="A0A2P5FM65"/>
<accession>A0A2P5FM65</accession>
<feature type="non-terminal residue" evidence="2">
    <location>
        <position position="1"/>
    </location>
</feature>
<dbReference type="Proteomes" id="UP000237000">
    <property type="component" value="Unassembled WGS sequence"/>
</dbReference>
<keyword evidence="1" id="KW-0812">Transmembrane</keyword>
<keyword evidence="3" id="KW-1185">Reference proteome</keyword>
<sequence>DERRFFQIIVLGFPYDVVALNVTLLFTFNVIGRNIYYWPHSGLDVRLFQLTSGEVELFLKPFLPHRSSFV</sequence>
<reference evidence="3" key="1">
    <citation type="submission" date="2016-06" db="EMBL/GenBank/DDBJ databases">
        <title>Parallel loss of symbiosis genes in relatives of nitrogen-fixing non-legume Parasponia.</title>
        <authorList>
            <person name="Van Velzen R."/>
            <person name="Holmer R."/>
            <person name="Bu F."/>
            <person name="Rutten L."/>
            <person name="Van Zeijl A."/>
            <person name="Liu W."/>
            <person name="Santuari L."/>
            <person name="Cao Q."/>
            <person name="Sharma T."/>
            <person name="Shen D."/>
            <person name="Roswanjaya Y."/>
            <person name="Wardhani T."/>
            <person name="Kalhor M.S."/>
            <person name="Jansen J."/>
            <person name="Van den Hoogen J."/>
            <person name="Gungor B."/>
            <person name="Hartog M."/>
            <person name="Hontelez J."/>
            <person name="Verver J."/>
            <person name="Yang W.-C."/>
            <person name="Schijlen E."/>
            <person name="Repin R."/>
            <person name="Schilthuizen M."/>
            <person name="Schranz E."/>
            <person name="Heidstra R."/>
            <person name="Miyata K."/>
            <person name="Fedorova E."/>
            <person name="Kohlen W."/>
            <person name="Bisseling T."/>
            <person name="Smit S."/>
            <person name="Geurts R."/>
        </authorList>
    </citation>
    <scope>NUCLEOTIDE SEQUENCE [LARGE SCALE GENOMIC DNA]</scope>
    <source>
        <strain evidence="3">cv. RG33-2</strain>
    </source>
</reference>
<comment type="caution">
    <text evidence="2">The sequence shown here is derived from an EMBL/GenBank/DDBJ whole genome shotgun (WGS) entry which is preliminary data.</text>
</comment>
<feature type="transmembrane region" description="Helical" evidence="1">
    <location>
        <begin position="6"/>
        <end position="31"/>
    </location>
</feature>
<evidence type="ECO:0000313" key="3">
    <source>
        <dbReference type="Proteomes" id="UP000237000"/>
    </source>
</evidence>
<keyword evidence="1" id="KW-1133">Transmembrane helix</keyword>
<evidence type="ECO:0000256" key="1">
    <source>
        <dbReference type="SAM" id="Phobius"/>
    </source>
</evidence>
<protein>
    <submittedName>
        <fullName evidence="2">Uncharacterized protein</fullName>
    </submittedName>
</protein>
<organism evidence="2 3">
    <name type="scientific">Trema orientale</name>
    <name type="common">Charcoal tree</name>
    <name type="synonym">Celtis orientalis</name>
    <dbReference type="NCBI Taxonomy" id="63057"/>
    <lineage>
        <taxon>Eukaryota</taxon>
        <taxon>Viridiplantae</taxon>
        <taxon>Streptophyta</taxon>
        <taxon>Embryophyta</taxon>
        <taxon>Tracheophyta</taxon>
        <taxon>Spermatophyta</taxon>
        <taxon>Magnoliopsida</taxon>
        <taxon>eudicotyledons</taxon>
        <taxon>Gunneridae</taxon>
        <taxon>Pentapetalae</taxon>
        <taxon>rosids</taxon>
        <taxon>fabids</taxon>
        <taxon>Rosales</taxon>
        <taxon>Cannabaceae</taxon>
        <taxon>Trema</taxon>
    </lineage>
</organism>
<name>A0A2P5FM65_TREOI</name>
<gene>
    <name evidence="2" type="ORF">TorRG33x02_051350</name>
</gene>
<dbReference type="InParanoid" id="A0A2P5FM65"/>
<proteinExistence type="predicted"/>
<evidence type="ECO:0000313" key="2">
    <source>
        <dbReference type="EMBL" id="PON98898.1"/>
    </source>
</evidence>